<dbReference type="InterPro" id="IPR006145">
    <property type="entry name" value="PsdUridine_synth_RsuA/RluA"/>
</dbReference>
<reference evidence="6" key="2">
    <citation type="submission" date="2024-04" db="EMBL/GenBank/DDBJ databases">
        <authorList>
            <person name="Chen Y."/>
            <person name="Shah S."/>
            <person name="Dougan E. K."/>
            <person name="Thang M."/>
            <person name="Chan C."/>
        </authorList>
    </citation>
    <scope>NUCLEOTIDE SEQUENCE [LARGE SCALE GENOMIC DNA]</scope>
</reference>
<keyword evidence="2" id="KW-0479">Metal-binding</keyword>
<comment type="similarity">
    <text evidence="1">Belongs to the pseudouridine synthase RluA family.</text>
</comment>
<dbReference type="Proteomes" id="UP001152797">
    <property type="component" value="Unassembled WGS sequence"/>
</dbReference>
<dbReference type="GO" id="GO:0003723">
    <property type="term" value="F:RNA binding"/>
    <property type="evidence" value="ECO:0007669"/>
    <property type="project" value="InterPro"/>
</dbReference>
<evidence type="ECO:0000256" key="2">
    <source>
        <dbReference type="PROSITE-ProRule" id="PRU00042"/>
    </source>
</evidence>
<dbReference type="Gene3D" id="3.30.2350.10">
    <property type="entry name" value="Pseudouridine synthase"/>
    <property type="match status" value="1"/>
</dbReference>
<gene>
    <name evidence="5" type="ORF">C1SCF055_LOCUS43052</name>
</gene>
<reference evidence="5" key="1">
    <citation type="submission" date="2022-10" db="EMBL/GenBank/DDBJ databases">
        <authorList>
            <person name="Chen Y."/>
            <person name="Dougan E. K."/>
            <person name="Chan C."/>
            <person name="Rhodes N."/>
            <person name="Thang M."/>
        </authorList>
    </citation>
    <scope>NUCLEOTIDE SEQUENCE</scope>
</reference>
<dbReference type="GO" id="GO:0008270">
    <property type="term" value="F:zinc ion binding"/>
    <property type="evidence" value="ECO:0007669"/>
    <property type="project" value="UniProtKB-KW"/>
</dbReference>
<dbReference type="EMBL" id="CAMXCT020006697">
    <property type="protein sequence ID" value="CAL1171870.1"/>
    <property type="molecule type" value="Genomic_DNA"/>
</dbReference>
<dbReference type="GO" id="GO:0009982">
    <property type="term" value="F:pseudouridine synthase activity"/>
    <property type="evidence" value="ECO:0007669"/>
    <property type="project" value="InterPro"/>
</dbReference>
<feature type="region of interest" description="Disordered" evidence="3">
    <location>
        <begin position="575"/>
        <end position="655"/>
    </location>
</feature>
<dbReference type="SUPFAM" id="SSF55120">
    <property type="entry name" value="Pseudouridine synthase"/>
    <property type="match status" value="1"/>
</dbReference>
<evidence type="ECO:0000256" key="1">
    <source>
        <dbReference type="ARBA" id="ARBA00010876"/>
    </source>
</evidence>
<organism evidence="5">
    <name type="scientific">Cladocopium goreaui</name>
    <dbReference type="NCBI Taxonomy" id="2562237"/>
    <lineage>
        <taxon>Eukaryota</taxon>
        <taxon>Sar</taxon>
        <taxon>Alveolata</taxon>
        <taxon>Dinophyceae</taxon>
        <taxon>Suessiales</taxon>
        <taxon>Symbiodiniaceae</taxon>
        <taxon>Cladocopium</taxon>
    </lineage>
</organism>
<dbReference type="PROSITE" id="PS50157">
    <property type="entry name" value="ZINC_FINGER_C2H2_2"/>
    <property type="match status" value="1"/>
</dbReference>
<evidence type="ECO:0000313" key="5">
    <source>
        <dbReference type="EMBL" id="CAI4018495.1"/>
    </source>
</evidence>
<dbReference type="AlphaFoldDB" id="A0A9P1GP96"/>
<dbReference type="InterPro" id="IPR013087">
    <property type="entry name" value="Znf_C2H2_type"/>
</dbReference>
<feature type="domain" description="C2H2-type" evidence="4">
    <location>
        <begin position="75"/>
        <end position="103"/>
    </location>
</feature>
<keyword evidence="7" id="KW-1185">Reference proteome</keyword>
<protein>
    <recommendedName>
        <fullName evidence="4">C2H2-type domain-containing protein</fullName>
    </recommendedName>
</protein>
<keyword evidence="2" id="KW-0862">Zinc</keyword>
<dbReference type="PANTHER" id="PTHR21600:SF87">
    <property type="entry name" value="RNA PSEUDOURIDYLATE SYNTHASE DOMAIN-CONTAINING PROTEIN 1"/>
    <property type="match status" value="1"/>
</dbReference>
<evidence type="ECO:0000313" key="6">
    <source>
        <dbReference type="EMBL" id="CAL1171870.1"/>
    </source>
</evidence>
<dbReference type="EMBL" id="CAMXCT010006697">
    <property type="protein sequence ID" value="CAI4018495.1"/>
    <property type="molecule type" value="Genomic_DNA"/>
</dbReference>
<dbReference type="PROSITE" id="PS00028">
    <property type="entry name" value="ZINC_FINGER_C2H2_1"/>
    <property type="match status" value="1"/>
</dbReference>
<dbReference type="GO" id="GO:0000455">
    <property type="term" value="P:enzyme-directed rRNA pseudouridine synthesis"/>
    <property type="evidence" value="ECO:0007669"/>
    <property type="project" value="TreeGrafter"/>
</dbReference>
<dbReference type="CDD" id="cd02869">
    <property type="entry name" value="PseudoU_synth_RluA_like"/>
    <property type="match status" value="1"/>
</dbReference>
<proteinExistence type="inferred from homology"/>
<evidence type="ECO:0000259" key="4">
    <source>
        <dbReference type="PROSITE" id="PS50157"/>
    </source>
</evidence>
<dbReference type="PANTHER" id="PTHR21600">
    <property type="entry name" value="MITOCHONDRIAL RNA PSEUDOURIDINE SYNTHASE"/>
    <property type="match status" value="1"/>
</dbReference>
<comment type="caution">
    <text evidence="5">The sequence shown here is derived from an EMBL/GenBank/DDBJ whole genome shotgun (WGS) entry which is preliminary data.</text>
</comment>
<evidence type="ECO:0000256" key="3">
    <source>
        <dbReference type="SAM" id="MobiDB-lite"/>
    </source>
</evidence>
<keyword evidence="2" id="KW-0863">Zinc-finger</keyword>
<dbReference type="OrthoDB" id="443450at2759"/>
<dbReference type="InterPro" id="IPR050188">
    <property type="entry name" value="RluA_PseudoU_synthase"/>
</dbReference>
<sequence length="655" mass="71861">MCSPVEWQLSGPFRAPTHFATPDVQPGHVSATQVFSVEGSQHQVSLKPGVTEDVTADGAVTAGASPKSLKSEEAVHCSTCGAALPSRNKLFAHLAAAHGLERQQKAPEDVPEDQLQRALQRESIAGLRYVMETRGEGRAPVRLDWVCTVPRVRHSLILWLRAKMLKGDLPQHAPWSVGWWKVAIVQYLQFMEERPNIFQVGAHGGPEAKDGEVRLRRTLVALSPSAWDQTEQLQDESQEQLAGRVVQLLQALQADPTKKKFAYQLLSEVAQDSGLQRLLHGRILSKALADDPRFDVVEHPRHGIMIRLAATWEVAKDPLGEDRAKGKQPLMEVSVLTCQDGYAAILDKPAGTTTEELIRQFEFHLGPDVGNGDGLQSVSRLDAPTSGALVVPLSQAAAEELKGRFATRSVTKAYLALVLGSVPEQGEVNAKLRSFQTVDRYRAVVHPYGKEAVTLFQRLAVLPCDEHCESYSLVLAWPLTGRMHQIRAHFAHLGFPLAGDVRYGPRKVPTARLGSRLFLHAAYVSVSTSLTAVSPLKADLLEPLKELMIDATLLEQLEHTEFYTERFGELQLASKSIAPGSDSESSESTENLEMLLSKENRSDVDPALGSRPKLQAPRAPQPERPQRVEQPEEGGVGFLPGPRVPSLKQPQQPPG</sequence>
<dbReference type="Pfam" id="PF00849">
    <property type="entry name" value="PseudoU_synth_2"/>
    <property type="match status" value="1"/>
</dbReference>
<feature type="compositionally biased region" description="Polar residues" evidence="3">
    <location>
        <begin position="582"/>
        <end position="591"/>
    </location>
</feature>
<accession>A0A9P1GP96</accession>
<name>A0A9P1GP96_9DINO</name>
<dbReference type="EMBL" id="CAMXCT030006697">
    <property type="protein sequence ID" value="CAL4805807.1"/>
    <property type="molecule type" value="Genomic_DNA"/>
</dbReference>
<dbReference type="InterPro" id="IPR020103">
    <property type="entry name" value="PsdUridine_synth_cat_dom_sf"/>
</dbReference>
<evidence type="ECO:0000313" key="7">
    <source>
        <dbReference type="Proteomes" id="UP001152797"/>
    </source>
</evidence>